<comment type="caution">
    <text evidence="3">The sequence shown here is derived from an EMBL/GenBank/DDBJ whole genome shotgun (WGS) entry which is preliminary data.</text>
</comment>
<name>A0AAE3IL68_9BACT</name>
<dbReference type="SUPFAM" id="SSF53092">
    <property type="entry name" value="Creatinase/prolidase N-terminal domain"/>
    <property type="match status" value="1"/>
</dbReference>
<dbReference type="Pfam" id="PF01321">
    <property type="entry name" value="Creatinase_N"/>
    <property type="match status" value="1"/>
</dbReference>
<dbReference type="EMBL" id="JAOTPL010000007">
    <property type="protein sequence ID" value="MCU7694210.1"/>
    <property type="molecule type" value="Genomic_DNA"/>
</dbReference>
<dbReference type="Pfam" id="PF00557">
    <property type="entry name" value="Peptidase_M24"/>
    <property type="match status" value="1"/>
</dbReference>
<evidence type="ECO:0000259" key="1">
    <source>
        <dbReference type="Pfam" id="PF00557"/>
    </source>
</evidence>
<dbReference type="Proteomes" id="UP001209317">
    <property type="component" value="Unassembled WGS sequence"/>
</dbReference>
<dbReference type="RefSeq" id="WP_263037696.1">
    <property type="nucleotide sequence ID" value="NZ_JAOTPL010000007.1"/>
</dbReference>
<evidence type="ECO:0000259" key="2">
    <source>
        <dbReference type="Pfam" id="PF01321"/>
    </source>
</evidence>
<dbReference type="Gene3D" id="3.90.230.10">
    <property type="entry name" value="Creatinase/methionine aminopeptidase superfamily"/>
    <property type="match status" value="1"/>
</dbReference>
<gene>
    <name evidence="3" type="ORF">OD355_06755</name>
</gene>
<dbReference type="InterPro" id="IPR000587">
    <property type="entry name" value="Creatinase_N"/>
</dbReference>
<dbReference type="PANTHER" id="PTHR46112:SF3">
    <property type="entry name" value="AMINOPEPTIDASE YPDF"/>
    <property type="match status" value="1"/>
</dbReference>
<protein>
    <submittedName>
        <fullName evidence="3">Xaa-Pro peptidase family protein</fullName>
    </submittedName>
</protein>
<dbReference type="InterPro" id="IPR036005">
    <property type="entry name" value="Creatinase/aminopeptidase-like"/>
</dbReference>
<proteinExistence type="predicted"/>
<dbReference type="SUPFAM" id="SSF55920">
    <property type="entry name" value="Creatinase/aminopeptidase"/>
    <property type="match status" value="1"/>
</dbReference>
<sequence length="408" mass="45586">MTFGIGGSTASIELDKIQHMTGSVQPISIAEFNLRIEKATVLMKEKNCKAVYLNAGTNLYYFTGTKWNPSERMVGALLFDDKSIEYILPKFEEGTFRKFMQVFGKINCWEEHENPYELFGNILDIKNIQDANIAIDESVPYSLLDGLIEANPHLNFNNAQGITSGCRVQKSKNEIDIIQKAHEITLVVQKAAARILYAGIEAKEVIDFIHQAHIKAGISSGAYFCIVLFGDDSQYPHGVINPQKLKDNDIVLIDTGCRLEGYCSDITRTYVFGTPSEEHRKIWNIEKAAQMAVFNAAQLGATCGSVDDAARKVLYQAGFSKNYELPGLPHRVGHGTGLDIHEFPYLVRGNPTVLREGMVVSNEPMICIPGKFGIRHEDHFYMTADGPKWITTPMKSIDDPFDVIESKH</sequence>
<reference evidence="3" key="1">
    <citation type="submission" date="2022-10" db="EMBL/GenBank/DDBJ databases">
        <authorList>
            <person name="Kim H.S."/>
            <person name="Kim J.-S."/>
            <person name="Suh M.K."/>
            <person name="Eom M.K."/>
            <person name="Lee J.-S."/>
        </authorList>
    </citation>
    <scope>NUCLEOTIDE SEQUENCE</scope>
    <source>
        <strain evidence="3">LIP-5</strain>
    </source>
</reference>
<dbReference type="InterPro" id="IPR029149">
    <property type="entry name" value="Creatin/AminoP/Spt16_N"/>
</dbReference>
<dbReference type="Gene3D" id="3.40.350.10">
    <property type="entry name" value="Creatinase/prolidase N-terminal domain"/>
    <property type="match status" value="1"/>
</dbReference>
<feature type="domain" description="Peptidase M24" evidence="1">
    <location>
        <begin position="177"/>
        <end position="383"/>
    </location>
</feature>
<dbReference type="PANTHER" id="PTHR46112">
    <property type="entry name" value="AMINOPEPTIDASE"/>
    <property type="match status" value="1"/>
</dbReference>
<accession>A0AAE3IL68</accession>
<feature type="domain" description="Creatinase N-terminal" evidence="2">
    <location>
        <begin position="35"/>
        <end position="168"/>
    </location>
</feature>
<dbReference type="InterPro" id="IPR050659">
    <property type="entry name" value="Peptidase_M24B"/>
</dbReference>
<evidence type="ECO:0000313" key="4">
    <source>
        <dbReference type="Proteomes" id="UP001209317"/>
    </source>
</evidence>
<dbReference type="InterPro" id="IPR000994">
    <property type="entry name" value="Pept_M24"/>
</dbReference>
<dbReference type="AlphaFoldDB" id="A0AAE3IL68"/>
<evidence type="ECO:0000313" key="3">
    <source>
        <dbReference type="EMBL" id="MCU7694210.1"/>
    </source>
</evidence>
<keyword evidence="4" id="KW-1185">Reference proteome</keyword>
<organism evidence="3 4">
    <name type="scientific">Haoranjiania flava</name>
    <dbReference type="NCBI Taxonomy" id="1856322"/>
    <lineage>
        <taxon>Bacteria</taxon>
        <taxon>Pseudomonadati</taxon>
        <taxon>Bacteroidota</taxon>
        <taxon>Chitinophagia</taxon>
        <taxon>Chitinophagales</taxon>
        <taxon>Chitinophagaceae</taxon>
        <taxon>Haoranjiania</taxon>
    </lineage>
</organism>